<dbReference type="KEGG" id="pect:BN1012_Phect475"/>
<evidence type="ECO:0000259" key="3">
    <source>
        <dbReference type="SMART" id="SM00829"/>
    </source>
</evidence>
<dbReference type="InterPro" id="IPR011032">
    <property type="entry name" value="GroES-like_sf"/>
</dbReference>
<dbReference type="InterPro" id="IPR013149">
    <property type="entry name" value="ADH-like_C"/>
</dbReference>
<protein>
    <submittedName>
        <fullName evidence="4">Quinone oxidoreductase</fullName>
        <ecNumber evidence="4">1.6.5.5</ecNumber>
    </submittedName>
</protein>
<dbReference type="GO" id="GO:0070402">
    <property type="term" value="F:NADPH binding"/>
    <property type="evidence" value="ECO:0007669"/>
    <property type="project" value="TreeGrafter"/>
</dbReference>
<dbReference type="SUPFAM" id="SSF50129">
    <property type="entry name" value="GroES-like"/>
    <property type="match status" value="1"/>
</dbReference>
<dbReference type="GO" id="GO:0003960">
    <property type="term" value="F:quinone reductase (NADPH) activity"/>
    <property type="evidence" value="ECO:0007669"/>
    <property type="project" value="UniProtKB-EC"/>
</dbReference>
<sequence>MTQRQTFKTKETPIMKAAVYYENGPPSVLKYEDVPDPDMFDDGILVENKVISIEGGDTLNRLRGDLAANPHIVGYQSAGVVLEVGKNVSGFAPGDEVVCINFHGSHAEKRLTLPQTAWKIPKGMDMKQASAVPIPFGTADDCLFEFGRLKSGETALIQAGASAVGIAAIQLAKRAGATVIATASSEAKLEKLKALGLDHGINYVEQDLVEESKKLTGGKGIDVVVDPVGGPTLQQSIYALGYRGRVSTVGDAGREFIKFDLSTLREGNRSITGVFQGAEIFTDRMHNLVATHLDAVAKGELKVVIDSEYALKDAAGAHEHIESRKAFGRVLLIP</sequence>
<keyword evidence="2 4" id="KW-0560">Oxidoreductase</keyword>
<dbReference type="Gene3D" id="3.90.180.10">
    <property type="entry name" value="Medium-chain alcohol dehydrogenases, catalytic domain"/>
    <property type="match status" value="1"/>
</dbReference>
<dbReference type="Proteomes" id="UP000032160">
    <property type="component" value="Chromosome I"/>
</dbReference>
<dbReference type="PANTHER" id="PTHR48106:SF13">
    <property type="entry name" value="QUINONE OXIDOREDUCTASE-RELATED"/>
    <property type="match status" value="1"/>
</dbReference>
<reference evidence="4 5" key="1">
    <citation type="journal article" date="2014" name="Front. Genet.">
        <title>Genome and metabolic network of "Candidatus Phaeomarinobacter ectocarpi" Ec32, a new candidate genus of Alphaproteobacteria frequently associated with brown algae.</title>
        <authorList>
            <person name="Dittami S.M."/>
            <person name="Barbeyron T."/>
            <person name="Boyen C."/>
            <person name="Cambefort J."/>
            <person name="Collet G."/>
            <person name="Delage L."/>
            <person name="Gobet A."/>
            <person name="Groisillier A."/>
            <person name="Leblanc C."/>
            <person name="Michel G."/>
            <person name="Scornet D."/>
            <person name="Siegel A."/>
            <person name="Tapia J.E."/>
            <person name="Tonon T."/>
        </authorList>
    </citation>
    <scope>NUCLEOTIDE SEQUENCE [LARGE SCALE GENOMIC DNA]</scope>
    <source>
        <strain evidence="4 5">Ec32</strain>
    </source>
</reference>
<dbReference type="Pfam" id="PF08240">
    <property type="entry name" value="ADH_N"/>
    <property type="match status" value="1"/>
</dbReference>
<dbReference type="HOGENOM" id="CLU_026673_3_1_5"/>
<dbReference type="GO" id="GO:0035925">
    <property type="term" value="F:mRNA 3'-UTR AU-rich region binding"/>
    <property type="evidence" value="ECO:0007669"/>
    <property type="project" value="TreeGrafter"/>
</dbReference>
<dbReference type="EC" id="1.6.5.5" evidence="4"/>
<dbReference type="SMART" id="SM00829">
    <property type="entry name" value="PKS_ER"/>
    <property type="match status" value="1"/>
</dbReference>
<evidence type="ECO:0000313" key="4">
    <source>
        <dbReference type="EMBL" id="CDO58689.1"/>
    </source>
</evidence>
<feature type="domain" description="Enoyl reductase (ER)" evidence="3">
    <location>
        <begin position="24"/>
        <end position="332"/>
    </location>
</feature>
<keyword evidence="1" id="KW-0521">NADP</keyword>
<accession>X5MDQ9</accession>
<dbReference type="InterPro" id="IPR036291">
    <property type="entry name" value="NAD(P)-bd_dom_sf"/>
</dbReference>
<dbReference type="InterPro" id="IPR020843">
    <property type="entry name" value="ER"/>
</dbReference>
<dbReference type="PANTHER" id="PTHR48106">
    <property type="entry name" value="QUINONE OXIDOREDUCTASE PIG3-RELATED"/>
    <property type="match status" value="1"/>
</dbReference>
<dbReference type="PATRIC" id="fig|1458461.3.peg.474"/>
<gene>
    <name evidence="4" type="ORF">BN1012_Phect475</name>
</gene>
<organism evidence="4 5">
    <name type="scientific">Candidatus Phaeomarinibacter ectocarpi</name>
    <dbReference type="NCBI Taxonomy" id="1458461"/>
    <lineage>
        <taxon>Bacteria</taxon>
        <taxon>Pseudomonadati</taxon>
        <taxon>Pseudomonadota</taxon>
        <taxon>Alphaproteobacteria</taxon>
        <taxon>Hyphomicrobiales</taxon>
        <taxon>Parvibaculaceae</taxon>
        <taxon>Candidatus Phaeomarinibacter</taxon>
    </lineage>
</organism>
<evidence type="ECO:0000256" key="2">
    <source>
        <dbReference type="ARBA" id="ARBA00023002"/>
    </source>
</evidence>
<keyword evidence="5" id="KW-1185">Reference proteome</keyword>
<dbReference type="AlphaFoldDB" id="X5MDQ9"/>
<dbReference type="EMBL" id="HG966617">
    <property type="protein sequence ID" value="CDO58689.1"/>
    <property type="molecule type" value="Genomic_DNA"/>
</dbReference>
<dbReference type="GO" id="GO:0005829">
    <property type="term" value="C:cytosol"/>
    <property type="evidence" value="ECO:0007669"/>
    <property type="project" value="TreeGrafter"/>
</dbReference>
<name>X5MDQ9_9HYPH</name>
<dbReference type="SUPFAM" id="SSF51735">
    <property type="entry name" value="NAD(P)-binding Rossmann-fold domains"/>
    <property type="match status" value="1"/>
</dbReference>
<dbReference type="Pfam" id="PF00107">
    <property type="entry name" value="ADH_zinc_N"/>
    <property type="match status" value="1"/>
</dbReference>
<dbReference type="Gene3D" id="3.40.50.720">
    <property type="entry name" value="NAD(P)-binding Rossmann-like Domain"/>
    <property type="match status" value="1"/>
</dbReference>
<dbReference type="RefSeq" id="WP_244442890.1">
    <property type="nucleotide sequence ID" value="NZ_HG966617.1"/>
</dbReference>
<proteinExistence type="predicted"/>
<evidence type="ECO:0000313" key="5">
    <source>
        <dbReference type="Proteomes" id="UP000032160"/>
    </source>
</evidence>
<evidence type="ECO:0000256" key="1">
    <source>
        <dbReference type="ARBA" id="ARBA00022857"/>
    </source>
</evidence>
<dbReference type="InterPro" id="IPR013154">
    <property type="entry name" value="ADH-like_N"/>
</dbReference>
<dbReference type="STRING" id="1458461.BN1012_Phect475"/>